<feature type="binding site" description="axial binding residue" evidence="8">
    <location>
        <position position="443"/>
    </location>
    <ligand>
        <name>heme</name>
        <dbReference type="ChEBI" id="CHEBI:30413"/>
    </ligand>
    <ligandPart>
        <name>Fe</name>
        <dbReference type="ChEBI" id="CHEBI:18248"/>
    </ligandPart>
</feature>
<keyword evidence="9" id="KW-0503">Monooxygenase</keyword>
<dbReference type="GO" id="GO:0004497">
    <property type="term" value="F:monooxygenase activity"/>
    <property type="evidence" value="ECO:0007669"/>
    <property type="project" value="UniProtKB-KW"/>
</dbReference>
<dbReference type="FunFam" id="1.10.630.10:FF:000023">
    <property type="entry name" value="Cytochrome P450 family protein"/>
    <property type="match status" value="1"/>
</dbReference>
<dbReference type="EMBL" id="KT390165">
    <property type="protein sequence ID" value="ALG05127.1"/>
    <property type="molecule type" value="mRNA"/>
</dbReference>
<dbReference type="PRINTS" id="PR00463">
    <property type="entry name" value="EP450I"/>
</dbReference>
<keyword evidence="3 8" id="KW-0349">Heme</keyword>
<dbReference type="Pfam" id="PF00067">
    <property type="entry name" value="p450"/>
    <property type="match status" value="1"/>
</dbReference>
<dbReference type="GO" id="GO:0020037">
    <property type="term" value="F:heme binding"/>
    <property type="evidence" value="ECO:0007669"/>
    <property type="project" value="InterPro"/>
</dbReference>
<dbReference type="PANTHER" id="PTHR47947">
    <property type="entry name" value="CYTOCHROME P450 82C3-RELATED"/>
    <property type="match status" value="1"/>
</dbReference>
<keyword evidence="5 9" id="KW-0560">Oxidoreductase</keyword>
<proteinExistence type="evidence at transcript level"/>
<dbReference type="PANTHER" id="PTHR47947:SF3">
    <property type="entry name" value="CYTOCHROME P450 81D1-LIKE"/>
    <property type="match status" value="1"/>
</dbReference>
<dbReference type="PROSITE" id="PS00086">
    <property type="entry name" value="CYTOCHROME_P450"/>
    <property type="match status" value="1"/>
</dbReference>
<dbReference type="InterPro" id="IPR002401">
    <property type="entry name" value="Cyt_P450_E_grp-I"/>
</dbReference>
<accession>A0A0N9HQE5</accession>
<keyword evidence="7" id="KW-0472">Membrane</keyword>
<evidence type="ECO:0000256" key="8">
    <source>
        <dbReference type="PIRSR" id="PIRSR602401-1"/>
    </source>
</evidence>
<organism evidence="12">
    <name type="scientific">Sinopodophyllum hexandrum</name>
    <name type="common">Himalayan may apple</name>
    <name type="synonym">Podophyllum hexandrum</name>
    <dbReference type="NCBI Taxonomy" id="93608"/>
    <lineage>
        <taxon>Eukaryota</taxon>
        <taxon>Viridiplantae</taxon>
        <taxon>Streptophyta</taxon>
        <taxon>Embryophyta</taxon>
        <taxon>Tracheophyta</taxon>
        <taxon>Spermatophyta</taxon>
        <taxon>Magnoliopsida</taxon>
        <taxon>Ranunculales</taxon>
        <taxon>Berberidaceae</taxon>
        <taxon>Podophylloideae</taxon>
        <taxon>Podophylleae</taxon>
        <taxon>Sinopodophyllum</taxon>
    </lineage>
</organism>
<dbReference type="InterPro" id="IPR017972">
    <property type="entry name" value="Cyt_P450_CS"/>
</dbReference>
<protein>
    <submittedName>
        <fullName evidence="12">Cytochrome P450</fullName>
    </submittedName>
</protein>
<evidence type="ECO:0000256" key="3">
    <source>
        <dbReference type="ARBA" id="ARBA00022617"/>
    </source>
</evidence>
<evidence type="ECO:0000313" key="12">
    <source>
        <dbReference type="EMBL" id="ALG05127.1"/>
    </source>
</evidence>
<feature type="chain" id="PRO_5006035395" evidence="11">
    <location>
        <begin position="24"/>
        <end position="507"/>
    </location>
</feature>
<reference evidence="12" key="1">
    <citation type="journal article" date="2015" name="Science">
        <title>Six enzymes from mayapple that complete the biosynthetic pathway to the etoposide aglycone.</title>
        <authorList>
            <person name="Lau W."/>
            <person name="Sattely E.S."/>
        </authorList>
    </citation>
    <scope>NUCLEOTIDE SEQUENCE</scope>
</reference>
<dbReference type="SUPFAM" id="SSF48264">
    <property type="entry name" value="Cytochrome P450"/>
    <property type="match status" value="1"/>
</dbReference>
<evidence type="ECO:0000256" key="2">
    <source>
        <dbReference type="ARBA" id="ARBA00004928"/>
    </source>
</evidence>
<dbReference type="InterPro" id="IPR001128">
    <property type="entry name" value="Cyt_P450"/>
</dbReference>
<sequence>MEPILVYFLLFITFLLLSKLVFSSPKHKNLPPSPPSLPIIGHLHLFKKPLYRTLTNISNQYGPVLYFQFGSRPVLVVSSPSAAEECLTKNDIVFANRPRLMIGKHSGNNYTTLAWASYGQNWRNLRRISALEMFSPNRIQMFSEIRTDEAKSMVRRLVAGYEYHKVEMKSVFFELTLNIMMRMIAGKRYYGEHVADLEQARKFKEIVEETFELSGASNVGDFLPLLRWIGYKGIEKRLIRLKNKRDEFLQELIQERRKLRVNSKSFPSEEKKKTLIDVLLSLQETEPEYYTDEMIRGLIWILFAAGTDTSAGTMEWAMSLLLNNPDLIKKAQSEIDLQIEPGRPIDESDLNKLPYLHCIINETLRMYPAGPLLIPHESSEDCEIGGYNIPCGTMLLVNLWAIQNDPNLWKEPRKFRPERFEGYQGGVRDGFKLMPFGSGRRGCPGEGLAMRVVALTLGSLLQCFDWQRVGEEMVEMSEGTGLTLPKLHPLEAHCRPRSIMLNFLSQV</sequence>
<dbReference type="AlphaFoldDB" id="A0A0N9HQE5"/>
<dbReference type="UniPathway" id="UPA00711"/>
<evidence type="ECO:0000256" key="4">
    <source>
        <dbReference type="ARBA" id="ARBA00022723"/>
    </source>
</evidence>
<dbReference type="PRINTS" id="PR00385">
    <property type="entry name" value="P450"/>
</dbReference>
<dbReference type="GO" id="GO:0016020">
    <property type="term" value="C:membrane"/>
    <property type="evidence" value="ECO:0007669"/>
    <property type="project" value="UniProtKB-SubCell"/>
</dbReference>
<evidence type="ECO:0000256" key="10">
    <source>
        <dbReference type="SAM" id="Coils"/>
    </source>
</evidence>
<dbReference type="CDD" id="cd20653">
    <property type="entry name" value="CYP81"/>
    <property type="match status" value="1"/>
</dbReference>
<evidence type="ECO:0000256" key="11">
    <source>
        <dbReference type="SAM" id="SignalP"/>
    </source>
</evidence>
<name>A0A0N9HQE5_SINHE</name>
<dbReference type="InterPro" id="IPR050651">
    <property type="entry name" value="Plant_Cytochrome_P450_Monoox"/>
</dbReference>
<dbReference type="GO" id="GO:0009699">
    <property type="term" value="P:phenylpropanoid biosynthetic process"/>
    <property type="evidence" value="ECO:0007669"/>
    <property type="project" value="UniProtKB-UniPathway"/>
</dbReference>
<keyword evidence="6 8" id="KW-0408">Iron</keyword>
<evidence type="ECO:0000256" key="9">
    <source>
        <dbReference type="RuleBase" id="RU000461"/>
    </source>
</evidence>
<evidence type="ECO:0000256" key="7">
    <source>
        <dbReference type="ARBA" id="ARBA00023136"/>
    </source>
</evidence>
<comment type="cofactor">
    <cofactor evidence="8">
        <name>heme</name>
        <dbReference type="ChEBI" id="CHEBI:30413"/>
    </cofactor>
</comment>
<feature type="coiled-coil region" evidence="10">
    <location>
        <begin position="231"/>
        <end position="258"/>
    </location>
</feature>
<comment type="subcellular location">
    <subcellularLocation>
        <location evidence="1">Membrane</location>
    </subcellularLocation>
</comment>
<keyword evidence="11" id="KW-0732">Signal</keyword>
<dbReference type="Gene3D" id="1.10.630.10">
    <property type="entry name" value="Cytochrome P450"/>
    <property type="match status" value="1"/>
</dbReference>
<evidence type="ECO:0000256" key="5">
    <source>
        <dbReference type="ARBA" id="ARBA00023002"/>
    </source>
</evidence>
<keyword evidence="4 8" id="KW-0479">Metal-binding</keyword>
<gene>
    <name evidence="12" type="primary">CYP6</name>
</gene>
<dbReference type="GO" id="GO:0016705">
    <property type="term" value="F:oxidoreductase activity, acting on paired donors, with incorporation or reduction of molecular oxygen"/>
    <property type="evidence" value="ECO:0007669"/>
    <property type="project" value="InterPro"/>
</dbReference>
<evidence type="ECO:0000256" key="6">
    <source>
        <dbReference type="ARBA" id="ARBA00023004"/>
    </source>
</evidence>
<feature type="signal peptide" evidence="11">
    <location>
        <begin position="1"/>
        <end position="23"/>
    </location>
</feature>
<evidence type="ECO:0000256" key="1">
    <source>
        <dbReference type="ARBA" id="ARBA00004370"/>
    </source>
</evidence>
<comment type="similarity">
    <text evidence="9">Belongs to the cytochrome P450 family.</text>
</comment>
<dbReference type="GO" id="GO:0005506">
    <property type="term" value="F:iron ion binding"/>
    <property type="evidence" value="ECO:0007669"/>
    <property type="project" value="InterPro"/>
</dbReference>
<dbReference type="InterPro" id="IPR036396">
    <property type="entry name" value="Cyt_P450_sf"/>
</dbReference>
<keyword evidence="10" id="KW-0175">Coiled coil</keyword>
<comment type="pathway">
    <text evidence="2">Aromatic compound metabolism; phenylpropanoid biosynthesis.</text>
</comment>